<evidence type="ECO:0000313" key="5">
    <source>
        <dbReference type="EMBL" id="QEC73592.1"/>
    </source>
</evidence>
<proteinExistence type="predicted"/>
<keyword evidence="1" id="KW-0813">Transport</keyword>
<feature type="domain" description="ABC transporter" evidence="4">
    <location>
        <begin position="2"/>
        <end position="226"/>
    </location>
</feature>
<dbReference type="Proteomes" id="UP000321291">
    <property type="component" value="Chromosome"/>
</dbReference>
<evidence type="ECO:0000259" key="4">
    <source>
        <dbReference type="PROSITE" id="PS50893"/>
    </source>
</evidence>
<dbReference type="Pfam" id="PF00005">
    <property type="entry name" value="ABC_tran"/>
    <property type="match status" value="1"/>
</dbReference>
<protein>
    <submittedName>
        <fullName evidence="5">ATP-binding cassette domain-containing protein</fullName>
    </submittedName>
</protein>
<reference evidence="5 6" key="1">
    <citation type="journal article" date="2017" name="Int. J. Syst. Evol. Microbiol.">
        <title>Arachidicoccus ginsenosidivorans sp. nov., with ginsenoside-converting activity isolated from ginseng cultivating soil.</title>
        <authorList>
            <person name="Siddiqi M.Z."/>
            <person name="Aslam Z."/>
            <person name="Im W.T."/>
        </authorList>
    </citation>
    <scope>NUCLEOTIDE SEQUENCE [LARGE SCALE GENOMIC DNA]</scope>
    <source>
        <strain evidence="5 6">Gsoil 809</strain>
    </source>
</reference>
<dbReference type="Gene3D" id="3.40.50.300">
    <property type="entry name" value="P-loop containing nucleotide triphosphate hydrolases"/>
    <property type="match status" value="1"/>
</dbReference>
<dbReference type="GO" id="GO:0016887">
    <property type="term" value="F:ATP hydrolysis activity"/>
    <property type="evidence" value="ECO:0007669"/>
    <property type="project" value="InterPro"/>
</dbReference>
<dbReference type="RefSeq" id="WP_146786285.1">
    <property type="nucleotide sequence ID" value="NZ_CP042434.1"/>
</dbReference>
<dbReference type="InterPro" id="IPR003593">
    <property type="entry name" value="AAA+_ATPase"/>
</dbReference>
<name>A0A5B8VRS1_9BACT</name>
<evidence type="ECO:0000256" key="2">
    <source>
        <dbReference type="ARBA" id="ARBA00022741"/>
    </source>
</evidence>
<evidence type="ECO:0000313" key="6">
    <source>
        <dbReference type="Proteomes" id="UP000321291"/>
    </source>
</evidence>
<evidence type="ECO:0000256" key="1">
    <source>
        <dbReference type="ARBA" id="ARBA00022448"/>
    </source>
</evidence>
<keyword evidence="2" id="KW-0547">Nucleotide-binding</keyword>
<dbReference type="PROSITE" id="PS50893">
    <property type="entry name" value="ABC_TRANSPORTER_2"/>
    <property type="match status" value="1"/>
</dbReference>
<dbReference type="EMBL" id="CP042434">
    <property type="protein sequence ID" value="QEC73592.1"/>
    <property type="molecule type" value="Genomic_DNA"/>
</dbReference>
<organism evidence="5 6">
    <name type="scientific">Arachidicoccus ginsenosidivorans</name>
    <dbReference type="NCBI Taxonomy" id="496057"/>
    <lineage>
        <taxon>Bacteria</taxon>
        <taxon>Pseudomonadati</taxon>
        <taxon>Bacteroidota</taxon>
        <taxon>Chitinophagia</taxon>
        <taxon>Chitinophagales</taxon>
        <taxon>Chitinophagaceae</taxon>
        <taxon>Arachidicoccus</taxon>
    </lineage>
</organism>
<dbReference type="KEGG" id="agi:FSB73_19910"/>
<gene>
    <name evidence="5" type="ORF">FSB73_19910</name>
</gene>
<accession>A0A5B8VRS1</accession>
<dbReference type="GO" id="GO:0005524">
    <property type="term" value="F:ATP binding"/>
    <property type="evidence" value="ECO:0007669"/>
    <property type="project" value="UniProtKB-KW"/>
</dbReference>
<sequence>MIKIESLGFAYKNRAVFEALSIEFEPGHIYGLLGKNGTGKSTLLRTMMGLLFPDKGVVDVFGYNPSKRRPAFLQDVFMVAEEFYFPGVSVEKYVTCNAPFYPAFNQEQFWQYLKEFEIPRGNNLDQMSYGQKKKVLIAFALACNTRLLLMDEPTNGLDIMSKSQFRKVMAGVATEDKCIIISTHQVRDLETLIDFITILDNGNIQFHHNIEEIQRVLQFGFSFEKALPEDTIYKEGALTGQAFIKRVEAGEDNTGKIDLEMLYKAVNLKGPAINAAFAGVN</sequence>
<dbReference type="InterPro" id="IPR051782">
    <property type="entry name" value="ABC_Transporter_VariousFunc"/>
</dbReference>
<dbReference type="CDD" id="cd03230">
    <property type="entry name" value="ABC_DR_subfamily_A"/>
    <property type="match status" value="1"/>
</dbReference>
<dbReference type="AlphaFoldDB" id="A0A5B8VRS1"/>
<keyword evidence="6" id="KW-1185">Reference proteome</keyword>
<dbReference type="InterPro" id="IPR003439">
    <property type="entry name" value="ABC_transporter-like_ATP-bd"/>
</dbReference>
<dbReference type="OrthoDB" id="9785229at2"/>
<dbReference type="PANTHER" id="PTHR42939">
    <property type="entry name" value="ABC TRANSPORTER ATP-BINDING PROTEIN ALBC-RELATED"/>
    <property type="match status" value="1"/>
</dbReference>
<dbReference type="SUPFAM" id="SSF52540">
    <property type="entry name" value="P-loop containing nucleoside triphosphate hydrolases"/>
    <property type="match status" value="1"/>
</dbReference>
<dbReference type="SMART" id="SM00382">
    <property type="entry name" value="AAA"/>
    <property type="match status" value="1"/>
</dbReference>
<keyword evidence="3 5" id="KW-0067">ATP-binding</keyword>
<dbReference type="InterPro" id="IPR027417">
    <property type="entry name" value="P-loop_NTPase"/>
</dbReference>
<dbReference type="PANTHER" id="PTHR42939:SF1">
    <property type="entry name" value="ABC TRANSPORTER ATP-BINDING PROTEIN ALBC-RELATED"/>
    <property type="match status" value="1"/>
</dbReference>
<evidence type="ECO:0000256" key="3">
    <source>
        <dbReference type="ARBA" id="ARBA00022840"/>
    </source>
</evidence>